<dbReference type="OrthoDB" id="425534at2759"/>
<dbReference type="PANTHER" id="PTHR43248:SF25">
    <property type="entry name" value="AB HYDROLASE-1 DOMAIN-CONTAINING PROTEIN-RELATED"/>
    <property type="match status" value="1"/>
</dbReference>
<evidence type="ECO:0000259" key="4">
    <source>
        <dbReference type="Pfam" id="PF08386"/>
    </source>
</evidence>
<evidence type="ECO:0000313" key="6">
    <source>
        <dbReference type="Proteomes" id="UP000294933"/>
    </source>
</evidence>
<feature type="domain" description="AB hydrolase-1" evidence="3">
    <location>
        <begin position="142"/>
        <end position="318"/>
    </location>
</feature>
<feature type="domain" description="Peptidase S33 tripeptidyl aminopeptidase-like C-terminal" evidence="4">
    <location>
        <begin position="475"/>
        <end position="574"/>
    </location>
</feature>
<evidence type="ECO:0000313" key="5">
    <source>
        <dbReference type="EMBL" id="TDL17893.1"/>
    </source>
</evidence>
<dbReference type="AlphaFoldDB" id="A0A4Y7PR26"/>
<gene>
    <name evidence="5" type="ORF">BD410DRAFT_793930</name>
</gene>
<keyword evidence="2 5" id="KW-0378">Hydrolase</keyword>
<dbReference type="InterPro" id="IPR029058">
    <property type="entry name" value="AB_hydrolase_fold"/>
</dbReference>
<keyword evidence="6" id="KW-1185">Reference proteome</keyword>
<sequence>MSEKGDATFNPGFGREPFQVQHEAQVNKVLSLDSVRTRRFRRFSSITALCLILWVTLRTVVHPRPKDLQYPCTRPGKLNKKFDWFEIRPSETLKWHGCYEKYQCARLSVPLDYSQPDGEKAAVAMVKLPSKIPPGDDGYRGPILFNPGGPGGSGVSTILARGESFRAIIGDDYDFIGFDPRGVNFTTPSLDIFKTEVEQKAWAMDRPLFVNATVDALGLAYSQAQVLGQLAKDRTQHSAEHVSTPVVARDMLSIIKAHGQDKLQYWGFSYGTVLGATYAAMFPDNVERLIIDGVVDSENYYGTLWSNNLRDIDGTLLNLYDECVAAGPDACPLYEKSPLLIKARVDKLLNGLKIAPVSFYNSTSGLYDFIDFSVVKGTVFSSMYRTHLVGKNLTIALAELEKGNAEPIWTLGQMKAKKDALNCDCSAKPEFLPSSAGAATTLAIACSDGDNVKDDIPALQAYFEDLAKTSSFADVWTTIIRAGCTGWKIRAKERFNKPFSNITTSFPLLLIGNTLDPVTPLWNAHKMSKAFEDSVVLTQNSPGHCSLSATSLCTAKHIRNYFRNGTLPEKGAVCEVESSIFGRPPSFNALSAEDQELMKAMMDLQENFMVPGII</sequence>
<protein>
    <submittedName>
        <fullName evidence="5">Alpha/beta-hydrolase</fullName>
    </submittedName>
</protein>
<name>A0A4Y7PR26_9AGAM</name>
<accession>A0A4Y7PR26</accession>
<evidence type="ECO:0000256" key="2">
    <source>
        <dbReference type="ARBA" id="ARBA00022801"/>
    </source>
</evidence>
<reference evidence="5 6" key="1">
    <citation type="submission" date="2018-06" db="EMBL/GenBank/DDBJ databases">
        <title>A transcriptomic atlas of mushroom development highlights an independent origin of complex multicellularity.</title>
        <authorList>
            <consortium name="DOE Joint Genome Institute"/>
            <person name="Krizsan K."/>
            <person name="Almasi E."/>
            <person name="Merenyi Z."/>
            <person name="Sahu N."/>
            <person name="Viragh M."/>
            <person name="Koszo T."/>
            <person name="Mondo S."/>
            <person name="Kiss B."/>
            <person name="Balint B."/>
            <person name="Kues U."/>
            <person name="Barry K."/>
            <person name="Hegedus J.C."/>
            <person name="Henrissat B."/>
            <person name="Johnson J."/>
            <person name="Lipzen A."/>
            <person name="Ohm R."/>
            <person name="Nagy I."/>
            <person name="Pangilinan J."/>
            <person name="Yan J."/>
            <person name="Xiong Y."/>
            <person name="Grigoriev I.V."/>
            <person name="Hibbett D.S."/>
            <person name="Nagy L.G."/>
        </authorList>
    </citation>
    <scope>NUCLEOTIDE SEQUENCE [LARGE SCALE GENOMIC DNA]</scope>
    <source>
        <strain evidence="5 6">SZMC22713</strain>
    </source>
</reference>
<evidence type="ECO:0000259" key="3">
    <source>
        <dbReference type="Pfam" id="PF00561"/>
    </source>
</evidence>
<dbReference type="Pfam" id="PF08386">
    <property type="entry name" value="Abhydrolase_4"/>
    <property type="match status" value="1"/>
</dbReference>
<dbReference type="PANTHER" id="PTHR43248">
    <property type="entry name" value="2-SUCCINYL-6-HYDROXY-2,4-CYCLOHEXADIENE-1-CARBOXYLATE SYNTHASE"/>
    <property type="match status" value="1"/>
</dbReference>
<comment type="similarity">
    <text evidence="1">Belongs to the peptidase S33 family.</text>
</comment>
<dbReference type="InterPro" id="IPR051601">
    <property type="entry name" value="Serine_prot/Carboxylest_S33"/>
</dbReference>
<dbReference type="VEuPathDB" id="FungiDB:BD410DRAFT_793930"/>
<evidence type="ECO:0000256" key="1">
    <source>
        <dbReference type="ARBA" id="ARBA00010088"/>
    </source>
</evidence>
<dbReference type="InterPro" id="IPR000073">
    <property type="entry name" value="AB_hydrolase_1"/>
</dbReference>
<dbReference type="GO" id="GO:0016787">
    <property type="term" value="F:hydrolase activity"/>
    <property type="evidence" value="ECO:0007669"/>
    <property type="project" value="UniProtKB-KW"/>
</dbReference>
<dbReference type="Gene3D" id="3.40.50.1820">
    <property type="entry name" value="alpha/beta hydrolase"/>
    <property type="match status" value="1"/>
</dbReference>
<dbReference type="STRING" id="50990.A0A4Y7PR26"/>
<dbReference type="Pfam" id="PF00561">
    <property type="entry name" value="Abhydrolase_1"/>
    <property type="match status" value="1"/>
</dbReference>
<organism evidence="5 6">
    <name type="scientific">Rickenella mellea</name>
    <dbReference type="NCBI Taxonomy" id="50990"/>
    <lineage>
        <taxon>Eukaryota</taxon>
        <taxon>Fungi</taxon>
        <taxon>Dikarya</taxon>
        <taxon>Basidiomycota</taxon>
        <taxon>Agaricomycotina</taxon>
        <taxon>Agaricomycetes</taxon>
        <taxon>Hymenochaetales</taxon>
        <taxon>Rickenellaceae</taxon>
        <taxon>Rickenella</taxon>
    </lineage>
</organism>
<dbReference type="Proteomes" id="UP000294933">
    <property type="component" value="Unassembled WGS sequence"/>
</dbReference>
<dbReference type="EMBL" id="ML170215">
    <property type="protein sequence ID" value="TDL17893.1"/>
    <property type="molecule type" value="Genomic_DNA"/>
</dbReference>
<proteinExistence type="inferred from homology"/>
<dbReference type="SUPFAM" id="SSF53474">
    <property type="entry name" value="alpha/beta-Hydrolases"/>
    <property type="match status" value="1"/>
</dbReference>
<dbReference type="InterPro" id="IPR013595">
    <property type="entry name" value="Pept_S33_TAP-like_C"/>
</dbReference>